<organism evidence="3">
    <name type="scientific">Albugo laibachii Nc14</name>
    <dbReference type="NCBI Taxonomy" id="890382"/>
    <lineage>
        <taxon>Eukaryota</taxon>
        <taxon>Sar</taxon>
        <taxon>Stramenopiles</taxon>
        <taxon>Oomycota</taxon>
        <taxon>Peronosporomycetes</taxon>
        <taxon>Albuginales</taxon>
        <taxon>Albuginaceae</taxon>
        <taxon>Albugo</taxon>
    </lineage>
</organism>
<dbReference type="SUPFAM" id="SSF52799">
    <property type="entry name" value="(Phosphotyrosine protein) phosphatases II"/>
    <property type="match status" value="1"/>
</dbReference>
<dbReference type="AlphaFoldDB" id="F0WCA1"/>
<reference evidence="3" key="2">
    <citation type="submission" date="2011-02" db="EMBL/GenBank/DDBJ databases">
        <authorList>
            <person name="MacLean D."/>
        </authorList>
    </citation>
    <scope>NUCLEOTIDE SEQUENCE</scope>
</reference>
<dbReference type="SMART" id="SM00195">
    <property type="entry name" value="DSPc"/>
    <property type="match status" value="1"/>
</dbReference>
<protein>
    <submittedName>
        <fullName evidence="3">Uncharacterized protein AlNc14C57G4284</fullName>
    </submittedName>
</protein>
<feature type="domain" description="Tyrosine-protein phosphatase" evidence="1">
    <location>
        <begin position="66"/>
        <end position="210"/>
    </location>
</feature>
<feature type="domain" description="Tyrosine specific protein phosphatases" evidence="2">
    <location>
        <begin position="129"/>
        <end position="188"/>
    </location>
</feature>
<reference evidence="3" key="1">
    <citation type="journal article" date="2011" name="PLoS Biol.">
        <title>Gene gain and loss during evolution of obligate parasitism in the white rust pathogen of Arabidopsis thaliana.</title>
        <authorList>
            <person name="Kemen E."/>
            <person name="Gardiner A."/>
            <person name="Schultz-Larsen T."/>
            <person name="Kemen A.C."/>
            <person name="Balmuth A.L."/>
            <person name="Robert-Seilaniantz A."/>
            <person name="Bailey K."/>
            <person name="Holub E."/>
            <person name="Studholme D.J."/>
            <person name="Maclean D."/>
            <person name="Jones J.D."/>
        </authorList>
    </citation>
    <scope>NUCLEOTIDE SEQUENCE</scope>
</reference>
<evidence type="ECO:0000259" key="2">
    <source>
        <dbReference type="PROSITE" id="PS50056"/>
    </source>
</evidence>
<dbReference type="Gene3D" id="3.90.190.10">
    <property type="entry name" value="Protein tyrosine phosphatase superfamily"/>
    <property type="match status" value="1"/>
</dbReference>
<dbReference type="InterPro" id="IPR029006">
    <property type="entry name" value="ADF-H/Gelsolin-like_dom_sf"/>
</dbReference>
<dbReference type="PROSITE" id="PS50054">
    <property type="entry name" value="TYR_PHOSPHATASE_DUAL"/>
    <property type="match status" value="1"/>
</dbReference>
<dbReference type="EMBL" id="FR824102">
    <property type="protein sequence ID" value="CCA18815.1"/>
    <property type="molecule type" value="Genomic_DNA"/>
</dbReference>
<dbReference type="PANTHER" id="PTHR46381:SF2">
    <property type="entry name" value="MAP KINASE PHOSPHATASE"/>
    <property type="match status" value="1"/>
</dbReference>
<evidence type="ECO:0000259" key="1">
    <source>
        <dbReference type="PROSITE" id="PS50054"/>
    </source>
</evidence>
<dbReference type="Pfam" id="PF00782">
    <property type="entry name" value="DSPc"/>
    <property type="match status" value="1"/>
</dbReference>
<dbReference type="InterPro" id="IPR029021">
    <property type="entry name" value="Prot-tyrosine_phosphatase-like"/>
</dbReference>
<dbReference type="PANTHER" id="PTHR46381">
    <property type="entry name" value="MKPA PROTEIN"/>
    <property type="match status" value="1"/>
</dbReference>
<dbReference type="InterPro" id="IPR000340">
    <property type="entry name" value="Dual-sp_phosphatase_cat-dom"/>
</dbReference>
<sequence length="458" mass="52261">MGNAAARGKSFYDSILPNNSSQQKNNVSLPQPKLSLDQVDLYHELGVSEVSESARKASVLSEYKDICSEILPSFLYVSNLSVARDITRLRELGISHIINCCSKLDDEDDGTSFIRLQLALRDDVEENLTPFLHIVVQFIQSAKQFPKSKVLIHCHQGVSRSCALAIAYLMYATNASHHDSMTIVKQKRAICSPNTAFICQLLEWQHELTLIRSNCMEAKLFRLAPHAAHDANFWLLKPCFHPNSRKHIFSQFDAPNHAEVDSIPLTIGVYCILDTQQATVTIYSSPNCVIPDPQEKARQLLQPILATYFYEKEEVKVNYIQEKVEDHPILERFKTFLRDELYHYDLELEWTQRRRSIKESKGSTQTSSPQFFILEGDHTGNWELISNYDANDLTSDSAAIIMDPETSFLWIGAQCSLAHSKLYEDAKLHCRKYGFNLLIIQHDGSESDAFWSVFERGY</sequence>
<dbReference type="InterPro" id="IPR020422">
    <property type="entry name" value="TYR_PHOSPHATASE_DUAL_dom"/>
</dbReference>
<dbReference type="Gene3D" id="3.40.20.10">
    <property type="entry name" value="Severin"/>
    <property type="match status" value="1"/>
</dbReference>
<dbReference type="InterPro" id="IPR000387">
    <property type="entry name" value="Tyr_Pase_dom"/>
</dbReference>
<dbReference type="PROSITE" id="PS50056">
    <property type="entry name" value="TYR_PHOSPHATASE_2"/>
    <property type="match status" value="1"/>
</dbReference>
<name>F0WCA1_9STRA</name>
<evidence type="ECO:0000313" key="3">
    <source>
        <dbReference type="EMBL" id="CCA18815.1"/>
    </source>
</evidence>
<dbReference type="CDD" id="cd14498">
    <property type="entry name" value="DSP"/>
    <property type="match status" value="1"/>
</dbReference>
<dbReference type="SUPFAM" id="SSF55753">
    <property type="entry name" value="Actin depolymerizing proteins"/>
    <property type="match status" value="1"/>
</dbReference>
<proteinExistence type="predicted"/>
<dbReference type="HOGENOM" id="CLU_489596_0_0_1"/>
<gene>
    <name evidence="3" type="primary">AlNc14C57G4284</name>
    <name evidence="3" type="ORF">ALNC14_049580</name>
</gene>
<accession>F0WCA1</accession>